<comment type="caution">
    <text evidence="1">The sequence shown here is derived from an EMBL/GenBank/DDBJ whole genome shotgun (WGS) entry which is preliminary data.</text>
</comment>
<reference evidence="2" key="1">
    <citation type="journal article" date="2020" name="Stud. Mycol.">
        <title>101 Dothideomycetes genomes: A test case for predicting lifestyles and emergence of pathogens.</title>
        <authorList>
            <person name="Haridas S."/>
            <person name="Albert R."/>
            <person name="Binder M."/>
            <person name="Bloem J."/>
            <person name="LaButti K."/>
            <person name="Salamov A."/>
            <person name="Andreopoulos B."/>
            <person name="Baker S."/>
            <person name="Barry K."/>
            <person name="Bills G."/>
            <person name="Bluhm B."/>
            <person name="Cannon C."/>
            <person name="Castanera R."/>
            <person name="Culley D."/>
            <person name="Daum C."/>
            <person name="Ezra D."/>
            <person name="Gonzalez J."/>
            <person name="Henrissat B."/>
            <person name="Kuo A."/>
            <person name="Liang C."/>
            <person name="Lipzen A."/>
            <person name="Lutzoni F."/>
            <person name="Magnuson J."/>
            <person name="Mondo S."/>
            <person name="Nolan M."/>
            <person name="Ohm R."/>
            <person name="Pangilinan J."/>
            <person name="Park H.-J."/>
            <person name="Ramirez L."/>
            <person name="Alfaro M."/>
            <person name="Sun H."/>
            <person name="Tritt A."/>
            <person name="Yoshinaga Y."/>
            <person name="Zwiers L.-H."/>
            <person name="Turgeon B."/>
            <person name="Goodwin S."/>
            <person name="Spatafora J."/>
            <person name="Crous P."/>
            <person name="Grigoriev I."/>
        </authorList>
    </citation>
    <scope>NUCLEOTIDE SEQUENCE [LARGE SCALE GENOMIC DNA]</scope>
    <source>
        <strain evidence="2">CBS 304.66</strain>
    </source>
</reference>
<proteinExistence type="predicted"/>
<dbReference type="Proteomes" id="UP000800093">
    <property type="component" value="Unassembled WGS sequence"/>
</dbReference>
<evidence type="ECO:0000313" key="2">
    <source>
        <dbReference type="Proteomes" id="UP000800093"/>
    </source>
</evidence>
<gene>
    <name evidence="1" type="ORF">CC78DRAFT_577255</name>
</gene>
<evidence type="ECO:0000313" key="1">
    <source>
        <dbReference type="EMBL" id="KAF2267303.1"/>
    </source>
</evidence>
<protein>
    <submittedName>
        <fullName evidence="1">Uncharacterized protein</fullName>
    </submittedName>
</protein>
<dbReference type="EMBL" id="ML986592">
    <property type="protein sequence ID" value="KAF2267303.1"/>
    <property type="molecule type" value="Genomic_DNA"/>
</dbReference>
<organism evidence="1 2">
    <name type="scientific">Lojkania enalia</name>
    <dbReference type="NCBI Taxonomy" id="147567"/>
    <lineage>
        <taxon>Eukaryota</taxon>
        <taxon>Fungi</taxon>
        <taxon>Dikarya</taxon>
        <taxon>Ascomycota</taxon>
        <taxon>Pezizomycotina</taxon>
        <taxon>Dothideomycetes</taxon>
        <taxon>Pleosporomycetidae</taxon>
        <taxon>Pleosporales</taxon>
        <taxon>Pleosporales incertae sedis</taxon>
        <taxon>Lojkania</taxon>
    </lineage>
</organism>
<accession>A0A9P4KGK2</accession>
<keyword evidence="2" id="KW-1185">Reference proteome</keyword>
<dbReference type="AlphaFoldDB" id="A0A9P4KGK2"/>
<sequence>MSSEQRGVGRSDHVLVLVLTLMRDIWKIRGTFAIAPSPTHHHLPSTVLPTLCLSRGCSFPSFDLRRPVKDLSLAPPKSRACTVVFLRGSIDINASTQPTFSPRIPPHLPLRICSCLLSLVGTSSGAHLICRRGRRRPLIPHFVCETDIHSLRH</sequence>
<name>A0A9P4KGK2_9PLEO</name>